<accession>A0A0A9HSV5</accession>
<reference evidence="1" key="2">
    <citation type="journal article" date="2015" name="Data Brief">
        <title>Shoot transcriptome of the giant reed, Arundo donax.</title>
        <authorList>
            <person name="Barrero R.A."/>
            <person name="Guerrero F.D."/>
            <person name="Moolhuijzen P."/>
            <person name="Goolsby J.A."/>
            <person name="Tidwell J."/>
            <person name="Bellgard S.E."/>
            <person name="Bellgard M.I."/>
        </authorList>
    </citation>
    <scope>NUCLEOTIDE SEQUENCE</scope>
    <source>
        <tissue evidence="1">Shoot tissue taken approximately 20 cm above the soil surface</tissue>
    </source>
</reference>
<sequence length="48" mass="5607">MVMMQMSQSWSTCSSSGSPRTILWCDMRRSASKEMWPNRSWHRHASSS</sequence>
<reference evidence="1" key="1">
    <citation type="submission" date="2014-09" db="EMBL/GenBank/DDBJ databases">
        <authorList>
            <person name="Magalhaes I.L.F."/>
            <person name="Oliveira U."/>
            <person name="Santos F.R."/>
            <person name="Vidigal T.H.D.A."/>
            <person name="Brescovit A.D."/>
            <person name="Santos A.J."/>
        </authorList>
    </citation>
    <scope>NUCLEOTIDE SEQUENCE</scope>
    <source>
        <tissue evidence="1">Shoot tissue taken approximately 20 cm above the soil surface</tissue>
    </source>
</reference>
<proteinExistence type="predicted"/>
<dbReference type="EMBL" id="GBRH01159930">
    <property type="protein sequence ID" value="JAE37966.1"/>
    <property type="molecule type" value="Transcribed_RNA"/>
</dbReference>
<evidence type="ECO:0000313" key="1">
    <source>
        <dbReference type="EMBL" id="JAE37966.1"/>
    </source>
</evidence>
<protein>
    <submittedName>
        <fullName evidence="1">Uncharacterized protein</fullName>
    </submittedName>
</protein>
<name>A0A0A9HSV5_ARUDO</name>
<organism evidence="1">
    <name type="scientific">Arundo donax</name>
    <name type="common">Giant reed</name>
    <name type="synonym">Donax arundinaceus</name>
    <dbReference type="NCBI Taxonomy" id="35708"/>
    <lineage>
        <taxon>Eukaryota</taxon>
        <taxon>Viridiplantae</taxon>
        <taxon>Streptophyta</taxon>
        <taxon>Embryophyta</taxon>
        <taxon>Tracheophyta</taxon>
        <taxon>Spermatophyta</taxon>
        <taxon>Magnoliopsida</taxon>
        <taxon>Liliopsida</taxon>
        <taxon>Poales</taxon>
        <taxon>Poaceae</taxon>
        <taxon>PACMAD clade</taxon>
        <taxon>Arundinoideae</taxon>
        <taxon>Arundineae</taxon>
        <taxon>Arundo</taxon>
    </lineage>
</organism>
<dbReference type="AlphaFoldDB" id="A0A0A9HSV5"/>